<evidence type="ECO:0000259" key="2">
    <source>
        <dbReference type="Pfam" id="PF05048"/>
    </source>
</evidence>
<dbReference type="InterPro" id="IPR012334">
    <property type="entry name" value="Pectin_lyas_fold"/>
</dbReference>
<dbReference type="STRING" id="862719.AZOLI_0251"/>
<dbReference type="SMART" id="SM00710">
    <property type="entry name" value="PbH1"/>
    <property type="match status" value="8"/>
</dbReference>
<evidence type="ECO:0000313" key="4">
    <source>
        <dbReference type="Proteomes" id="UP000005667"/>
    </source>
</evidence>
<dbReference type="AlphaFoldDB" id="G7Z2R7"/>
<reference evidence="4" key="1">
    <citation type="journal article" date="2011" name="PLoS Genet.">
        <title>Azospirillum genomes reveal transition of bacteria from aquatic to terrestrial environments.</title>
        <authorList>
            <person name="Wisniewski-Dye F."/>
            <person name="Borziak K."/>
            <person name="Khalsa-Moyers G."/>
            <person name="Alexandre G."/>
            <person name="Sukharnikov L.O."/>
            <person name="Wuichet K."/>
            <person name="Hurst G.B."/>
            <person name="McDonald W.H."/>
            <person name="Robertson J.S."/>
            <person name="Barbe V."/>
            <person name="Calteau A."/>
            <person name="Rouy Z."/>
            <person name="Mangenot S."/>
            <person name="Prigent-Combaret C."/>
            <person name="Normand P."/>
            <person name="Boyer M."/>
            <person name="Siguier P."/>
            <person name="Dessaux Y."/>
            <person name="Elmerich C."/>
            <person name="Condemine G."/>
            <person name="Krishnen G."/>
            <person name="Kennedy I."/>
            <person name="Paterson A.H."/>
            <person name="Gonzalez V."/>
            <person name="Mavingui P."/>
            <person name="Zhulin I.B."/>
        </authorList>
    </citation>
    <scope>NUCLEOTIDE SEQUENCE [LARGE SCALE GENOMIC DNA]</scope>
    <source>
        <strain evidence="4">4B</strain>
    </source>
</reference>
<organism evidence="3 4">
    <name type="scientific">Azospirillum lipoferum (strain 4B)</name>
    <dbReference type="NCBI Taxonomy" id="862719"/>
    <lineage>
        <taxon>Bacteria</taxon>
        <taxon>Pseudomonadati</taxon>
        <taxon>Pseudomonadota</taxon>
        <taxon>Alphaproteobacteria</taxon>
        <taxon>Rhodospirillales</taxon>
        <taxon>Azospirillaceae</taxon>
        <taxon>Azospirillum</taxon>
    </lineage>
</organism>
<dbReference type="RefSeq" id="WP_014246722.1">
    <property type="nucleotide sequence ID" value="NC_016622.1"/>
</dbReference>
<gene>
    <name evidence="3" type="ordered locus">AZOLI_0251</name>
</gene>
<feature type="domain" description="Periplasmic copper-binding protein NosD beta helix" evidence="2">
    <location>
        <begin position="304"/>
        <end position="452"/>
    </location>
</feature>
<sequence>MPRSHPEFWSDHRSHLWSRAVRILAMCALLLPAAGWGPAVAAETTFYVSPTGNDRWSGRLPQPSADGRDGPFATPARALAAAKGGGPATVRLGGGTYRLTAPLVVDGSLSGLRLTAVEGEQPVLSGGEAVDGARMANGLLSAPLARDPGLDVSIGGQRLDAARSGDFDPGDPRSGWFPAKAVQPNAKNAGSKSPGSKRQMRVPPGVLKAAWAGPGVRAQALDRERLSDDLLGVVSADPNGLLSFGADGQYPYRDGSTVRLLGHPDFLTRPGEFAWDAKAKRLLVKPPTGLDGGRAELVVARTATLLRLDNARNVTVEGLTFTDVPWDGSAVLAKGGSGLRIAGNRFALVGTAVTLDGATRSEVSGNRMEHLGRSGIFLAPGSSDNRVLANRISDVGEVRFFGGGVMAAGIRNTLIAHNDIRRAARYGISVKNWNPQTVNSDNVIEFNRIRDTARQTADAGAIEMLGRSGNDTRSIVRFNDIRDTGGLATDAQGRWLVRYKGFGIYLDDMTSGVTVQGNLLENTGMAAIFVHGGDNNRVSDNITMMNDMKDRFLRLEWVPSAGRNGLMHGNVANGNVVAAPAPKEQVVVSLTGGEYKVENTQLEASVPSAGTASLARAAAPPAPNSPTGGRLLDRLLAMKELPLDRVGPEGMR</sequence>
<protein>
    <recommendedName>
        <fullName evidence="2">Periplasmic copper-binding protein NosD beta helix domain-containing protein</fullName>
    </recommendedName>
</protein>
<dbReference type="PANTHER" id="PTHR36453:SF1">
    <property type="entry name" value="RIGHT HANDED BETA HELIX DOMAIN-CONTAINING PROTEIN"/>
    <property type="match status" value="1"/>
</dbReference>
<dbReference type="OrthoDB" id="7292168at2"/>
<dbReference type="InterPro" id="IPR006626">
    <property type="entry name" value="PbH1"/>
</dbReference>
<accession>G7Z2R7</accession>
<evidence type="ECO:0000313" key="3">
    <source>
        <dbReference type="EMBL" id="CBS85658.1"/>
    </source>
</evidence>
<dbReference type="SUPFAM" id="SSF51126">
    <property type="entry name" value="Pectin lyase-like"/>
    <property type="match status" value="1"/>
</dbReference>
<dbReference type="Gene3D" id="2.160.20.10">
    <property type="entry name" value="Single-stranded right-handed beta-helix, Pectin lyase-like"/>
    <property type="match status" value="2"/>
</dbReference>
<keyword evidence="4" id="KW-1185">Reference proteome</keyword>
<dbReference type="PANTHER" id="PTHR36453">
    <property type="entry name" value="SECRETED PROTEIN-RELATED"/>
    <property type="match status" value="1"/>
</dbReference>
<dbReference type="HOGENOM" id="CLU_028111_0_0_5"/>
<dbReference type="Proteomes" id="UP000005667">
    <property type="component" value="Chromosome"/>
</dbReference>
<dbReference type="KEGG" id="ali:AZOLI_0251"/>
<dbReference type="InterPro" id="IPR007742">
    <property type="entry name" value="NosD_dom"/>
</dbReference>
<feature type="compositionally biased region" description="Polar residues" evidence="1">
    <location>
        <begin position="185"/>
        <end position="196"/>
    </location>
</feature>
<feature type="region of interest" description="Disordered" evidence="1">
    <location>
        <begin position="162"/>
        <end position="201"/>
    </location>
</feature>
<evidence type="ECO:0000256" key="1">
    <source>
        <dbReference type="SAM" id="MobiDB-lite"/>
    </source>
</evidence>
<dbReference type="InterPro" id="IPR011050">
    <property type="entry name" value="Pectin_lyase_fold/virulence"/>
</dbReference>
<dbReference type="EMBL" id="FQ311868">
    <property type="protein sequence ID" value="CBS85658.1"/>
    <property type="molecule type" value="Genomic_DNA"/>
</dbReference>
<proteinExistence type="predicted"/>
<dbReference type="Pfam" id="PF05048">
    <property type="entry name" value="NosD"/>
    <property type="match status" value="1"/>
</dbReference>
<name>G7Z2R7_AZOL4</name>